<sequence>MITYRHKVTVLTTEKYVILRVENVFLSSNGVISFLFFHFGSFWLREVSFLNFAVFNCSKNLVTIRITVWFETAQRSGLRFSLNDGEEGKGEPGKGEFPNKQDQDQEVNYYYLNQDYAFAMGFQYEFSDWDQAVACSM</sequence>
<evidence type="ECO:0000313" key="3">
    <source>
        <dbReference type="EMBL" id="GET03355.1"/>
    </source>
</evidence>
<name>A0A8H3R851_9GLOM</name>
<evidence type="ECO:0000256" key="2">
    <source>
        <dbReference type="SAM" id="Phobius"/>
    </source>
</evidence>
<feature type="transmembrane region" description="Helical" evidence="2">
    <location>
        <begin position="24"/>
        <end position="44"/>
    </location>
</feature>
<dbReference type="EMBL" id="BLAL01000321">
    <property type="protein sequence ID" value="GET03355.1"/>
    <property type="molecule type" value="Genomic_DNA"/>
</dbReference>
<feature type="compositionally biased region" description="Basic and acidic residues" evidence="1">
    <location>
        <begin position="86"/>
        <end position="102"/>
    </location>
</feature>
<keyword evidence="2" id="KW-0812">Transmembrane</keyword>
<protein>
    <submittedName>
        <fullName evidence="3">Uncharacterized protein</fullName>
    </submittedName>
</protein>
<dbReference type="AlphaFoldDB" id="A0A8H3R851"/>
<evidence type="ECO:0000256" key="1">
    <source>
        <dbReference type="SAM" id="MobiDB-lite"/>
    </source>
</evidence>
<keyword evidence="2" id="KW-0472">Membrane</keyword>
<evidence type="ECO:0000313" key="4">
    <source>
        <dbReference type="Proteomes" id="UP000615446"/>
    </source>
</evidence>
<accession>A0A8H3R851</accession>
<organism evidence="3 4">
    <name type="scientific">Rhizophagus clarus</name>
    <dbReference type="NCBI Taxonomy" id="94130"/>
    <lineage>
        <taxon>Eukaryota</taxon>
        <taxon>Fungi</taxon>
        <taxon>Fungi incertae sedis</taxon>
        <taxon>Mucoromycota</taxon>
        <taxon>Glomeromycotina</taxon>
        <taxon>Glomeromycetes</taxon>
        <taxon>Glomerales</taxon>
        <taxon>Glomeraceae</taxon>
        <taxon>Rhizophagus</taxon>
    </lineage>
</organism>
<feature type="region of interest" description="Disordered" evidence="1">
    <location>
        <begin position="81"/>
        <end position="102"/>
    </location>
</feature>
<comment type="caution">
    <text evidence="3">The sequence shown here is derived from an EMBL/GenBank/DDBJ whole genome shotgun (WGS) entry which is preliminary data.</text>
</comment>
<gene>
    <name evidence="3" type="ORF">RCL2_002969900</name>
</gene>
<dbReference type="Proteomes" id="UP000615446">
    <property type="component" value="Unassembled WGS sequence"/>
</dbReference>
<reference evidence="3" key="1">
    <citation type="submission" date="2019-10" db="EMBL/GenBank/DDBJ databases">
        <title>Conservation and host-specific expression of non-tandemly repeated heterogenous ribosome RNA gene in arbuscular mycorrhizal fungi.</title>
        <authorList>
            <person name="Maeda T."/>
            <person name="Kobayashi Y."/>
            <person name="Nakagawa T."/>
            <person name="Ezawa T."/>
            <person name="Yamaguchi K."/>
            <person name="Bino T."/>
            <person name="Nishimoto Y."/>
            <person name="Shigenobu S."/>
            <person name="Kawaguchi M."/>
        </authorList>
    </citation>
    <scope>NUCLEOTIDE SEQUENCE</scope>
    <source>
        <strain evidence="3">HR1</strain>
    </source>
</reference>
<keyword evidence="2" id="KW-1133">Transmembrane helix</keyword>
<proteinExistence type="predicted"/>